<dbReference type="PANTHER" id="PTHR31650:SF1">
    <property type="entry name" value="WAX ESTER SYNTHASE_DIACYLGLYCEROL ACYLTRANSFERASE 4-RELATED"/>
    <property type="match status" value="1"/>
</dbReference>
<dbReference type="InterPro" id="IPR004255">
    <property type="entry name" value="O-acyltransferase_WSD1_N"/>
</dbReference>
<evidence type="ECO:0000259" key="8">
    <source>
        <dbReference type="Pfam" id="PF03007"/>
    </source>
</evidence>
<protein>
    <recommendedName>
        <fullName evidence="12">Diacylglycerol O-acyltransferase</fullName>
    </recommendedName>
</protein>
<evidence type="ECO:0000259" key="9">
    <source>
        <dbReference type="Pfam" id="PF06974"/>
    </source>
</evidence>
<dbReference type="Pfam" id="PF06974">
    <property type="entry name" value="WS_DGAT_C"/>
    <property type="match status" value="1"/>
</dbReference>
<dbReference type="PANTHER" id="PTHR31650">
    <property type="entry name" value="O-ACYLTRANSFERASE (WSD1-LIKE) FAMILY PROTEIN"/>
    <property type="match status" value="1"/>
</dbReference>
<dbReference type="InterPro" id="IPR045034">
    <property type="entry name" value="O-acyltransferase_WSD1-like"/>
</dbReference>
<keyword evidence="11" id="KW-1185">Reference proteome</keyword>
<evidence type="ECO:0000256" key="3">
    <source>
        <dbReference type="ARBA" id="ARBA00022679"/>
    </source>
</evidence>
<dbReference type="Pfam" id="PF03007">
    <property type="entry name" value="WS_DGAT_cat"/>
    <property type="match status" value="1"/>
</dbReference>
<evidence type="ECO:0000256" key="1">
    <source>
        <dbReference type="ARBA" id="ARBA00004771"/>
    </source>
</evidence>
<evidence type="ECO:0000256" key="7">
    <source>
        <dbReference type="ARBA" id="ARBA00048109"/>
    </source>
</evidence>
<feature type="domain" description="O-acyltransferase WSD1 C-terminal" evidence="9">
    <location>
        <begin position="278"/>
        <end position="420"/>
    </location>
</feature>
<evidence type="ECO:0008006" key="12">
    <source>
        <dbReference type="Google" id="ProtNLM"/>
    </source>
</evidence>
<gene>
    <name evidence="10" type="ORF">ODALV1_LOCUS7883</name>
</gene>
<dbReference type="InterPro" id="IPR009721">
    <property type="entry name" value="O-acyltransferase_WSD1_C"/>
</dbReference>
<evidence type="ECO:0000256" key="6">
    <source>
        <dbReference type="ARBA" id="ARBA00047604"/>
    </source>
</evidence>
<comment type="catalytic activity">
    <reaction evidence="7">
        <text>an acyl-CoA + a 1,2-diacyl-sn-glycerol = a triacyl-sn-glycerol + CoA</text>
        <dbReference type="Rhea" id="RHEA:10868"/>
        <dbReference type="ChEBI" id="CHEBI:17815"/>
        <dbReference type="ChEBI" id="CHEBI:57287"/>
        <dbReference type="ChEBI" id="CHEBI:58342"/>
        <dbReference type="ChEBI" id="CHEBI:64615"/>
        <dbReference type="EC" id="2.3.1.20"/>
    </reaction>
</comment>
<keyword evidence="4" id="KW-0012">Acyltransferase</keyword>
<name>A0ABP1Q9Z7_9HEXA</name>
<comment type="catalytic activity">
    <reaction evidence="6">
        <text>a long chain fatty alcohol + a fatty acyl-CoA = a long-chain alcohol wax ester + CoA</text>
        <dbReference type="Rhea" id="RHEA:38443"/>
        <dbReference type="ChEBI" id="CHEBI:17135"/>
        <dbReference type="ChEBI" id="CHEBI:57287"/>
        <dbReference type="ChEBI" id="CHEBI:77636"/>
        <dbReference type="ChEBI" id="CHEBI:235323"/>
        <dbReference type="EC" id="2.3.1.75"/>
    </reaction>
</comment>
<reference evidence="10 11" key="1">
    <citation type="submission" date="2024-08" db="EMBL/GenBank/DDBJ databases">
        <authorList>
            <person name="Cucini C."/>
            <person name="Frati F."/>
        </authorList>
    </citation>
    <scope>NUCLEOTIDE SEQUENCE [LARGE SCALE GENOMIC DNA]</scope>
</reference>
<comment type="pathway">
    <text evidence="1">Glycerolipid metabolism; triacylglycerol biosynthesis.</text>
</comment>
<organism evidence="10 11">
    <name type="scientific">Orchesella dallaii</name>
    <dbReference type="NCBI Taxonomy" id="48710"/>
    <lineage>
        <taxon>Eukaryota</taxon>
        <taxon>Metazoa</taxon>
        <taxon>Ecdysozoa</taxon>
        <taxon>Arthropoda</taxon>
        <taxon>Hexapoda</taxon>
        <taxon>Collembola</taxon>
        <taxon>Entomobryomorpha</taxon>
        <taxon>Entomobryoidea</taxon>
        <taxon>Orchesellidae</taxon>
        <taxon>Orchesellinae</taxon>
        <taxon>Orchesella</taxon>
    </lineage>
</organism>
<evidence type="ECO:0000256" key="4">
    <source>
        <dbReference type="ARBA" id="ARBA00023315"/>
    </source>
</evidence>
<comment type="pathway">
    <text evidence="2">Lipid metabolism.</text>
</comment>
<dbReference type="Proteomes" id="UP001642540">
    <property type="component" value="Unassembled WGS sequence"/>
</dbReference>
<comment type="caution">
    <text evidence="10">The sequence shown here is derived from an EMBL/GenBank/DDBJ whole genome shotgun (WGS) entry which is preliminary data.</text>
</comment>
<comment type="similarity">
    <text evidence="5">In the N-terminal section; belongs to the long-chain O-acyltransferase family.</text>
</comment>
<evidence type="ECO:0000313" key="10">
    <source>
        <dbReference type="EMBL" id="CAL8091257.1"/>
    </source>
</evidence>
<proteinExistence type="inferred from homology"/>
<accession>A0ABP1Q9Z7</accession>
<dbReference type="EMBL" id="CAXLJM020000024">
    <property type="protein sequence ID" value="CAL8091257.1"/>
    <property type="molecule type" value="Genomic_DNA"/>
</dbReference>
<feature type="domain" description="O-acyltransferase WSD1-like N-terminal" evidence="8">
    <location>
        <begin position="62"/>
        <end position="165"/>
    </location>
</feature>
<sequence length="427" mass="48608">MNINFFMFIDGPCDIEKLRERIAANISQADKSGRGYKPFGEFLYGIVEKFGYFCFEDRSSSIDFNHHIRVCPGADDLNKIYSEDDMFSIVERLYDEEWDQEKPRWEVLVIPNIRKNGKDKACSALVIRIFHMYVDGISFVQFLRNCVMDQPPQKLSLDPVNPPIPPVSFLNKILVHFKAYFMGPYISLRLMGVSTAQTMYEGELKKGKLMGRTKMNISLEMMKRIRKSYNCTTQGIFHSAFNGALKKVAEQKNVKIADEILAGVTFVRFPYPNEYPQNRASMAMDLMKIGIDDPITRLKAINDSVVQSSRMEIVLWTNFLITLVGLYPATMIKAMFASLTKFVYFLSNVPGLKGVSMLNNQEIDLIFGMSPLVSGMRCSIGIGCYNGSFCAGMIVNKSELFKSRPDLDLLIQEFENELKYLDANSSV</sequence>
<evidence type="ECO:0000313" key="11">
    <source>
        <dbReference type="Proteomes" id="UP001642540"/>
    </source>
</evidence>
<evidence type="ECO:0000256" key="5">
    <source>
        <dbReference type="ARBA" id="ARBA00024360"/>
    </source>
</evidence>
<evidence type="ECO:0000256" key="2">
    <source>
        <dbReference type="ARBA" id="ARBA00005189"/>
    </source>
</evidence>
<keyword evidence="3" id="KW-0808">Transferase</keyword>